<gene>
    <name evidence="3" type="ORF">CLV91_1840</name>
</gene>
<dbReference type="RefSeq" id="WP_147406414.1">
    <property type="nucleotide sequence ID" value="NZ_RBIQ01000008.1"/>
</dbReference>
<reference evidence="3 4" key="1">
    <citation type="submission" date="2018-10" db="EMBL/GenBank/DDBJ databases">
        <title>Genomic Encyclopedia of Archaeal and Bacterial Type Strains, Phase II (KMG-II): from individual species to whole genera.</title>
        <authorList>
            <person name="Goeker M."/>
        </authorList>
    </citation>
    <scope>NUCLEOTIDE SEQUENCE [LARGE SCALE GENOMIC DNA]</scope>
    <source>
        <strain evidence="3 4">DSM 25230</strain>
    </source>
</reference>
<feature type="chain" id="PRO_5019742643" evidence="2">
    <location>
        <begin position="24"/>
        <end position="172"/>
    </location>
</feature>
<dbReference type="GO" id="GO:0030638">
    <property type="term" value="P:polyketide metabolic process"/>
    <property type="evidence" value="ECO:0007669"/>
    <property type="project" value="InterPro"/>
</dbReference>
<dbReference type="InterPro" id="IPR009959">
    <property type="entry name" value="Cyclase_SnoaL-like"/>
</dbReference>
<feature type="signal peptide" evidence="2">
    <location>
        <begin position="1"/>
        <end position="23"/>
    </location>
</feature>
<dbReference type="InterPro" id="IPR032710">
    <property type="entry name" value="NTF2-like_dom_sf"/>
</dbReference>
<name>A0A495E847_9FLAO</name>
<evidence type="ECO:0000256" key="1">
    <source>
        <dbReference type="SAM" id="Coils"/>
    </source>
</evidence>
<sequence length="172" mass="19628">MKKIQLSIIVLGTILLASCTDNSAESKKLKENISRLETQISTQKEEKATLEANKKLVTDFYQDLFGNQNYQNMDKYVGPVYVQHNPNVADGREALQKMLPIWFKDTPKYKLNFNLVIAEKDLVFVQVITEKDGNRTSTMDVFRVTDGKISEHWDAFNTFNAGDKSANDNPLF</sequence>
<evidence type="ECO:0000313" key="3">
    <source>
        <dbReference type="EMBL" id="RKR13125.1"/>
    </source>
</evidence>
<accession>A0A495E847</accession>
<protein>
    <submittedName>
        <fullName evidence="3">Putative SnoaL-like aldol condensation-catalyzing enzyme</fullName>
    </submittedName>
</protein>
<dbReference type="SUPFAM" id="SSF54427">
    <property type="entry name" value="NTF2-like"/>
    <property type="match status" value="1"/>
</dbReference>
<keyword evidence="1" id="KW-0175">Coiled coil</keyword>
<dbReference type="Gene3D" id="3.10.450.50">
    <property type="match status" value="1"/>
</dbReference>
<proteinExistence type="predicted"/>
<dbReference type="PANTHER" id="PTHR38436:SF1">
    <property type="entry name" value="ESTER CYCLASE"/>
    <property type="match status" value="1"/>
</dbReference>
<dbReference type="EMBL" id="RBIQ01000008">
    <property type="protein sequence ID" value="RKR13125.1"/>
    <property type="molecule type" value="Genomic_DNA"/>
</dbReference>
<dbReference type="Proteomes" id="UP000269412">
    <property type="component" value="Unassembled WGS sequence"/>
</dbReference>
<dbReference type="PROSITE" id="PS51257">
    <property type="entry name" value="PROKAR_LIPOPROTEIN"/>
    <property type="match status" value="1"/>
</dbReference>
<dbReference type="PANTHER" id="PTHR38436">
    <property type="entry name" value="POLYKETIDE CYCLASE SNOAL-LIKE DOMAIN"/>
    <property type="match status" value="1"/>
</dbReference>
<comment type="caution">
    <text evidence="3">The sequence shown here is derived from an EMBL/GenBank/DDBJ whole genome shotgun (WGS) entry which is preliminary data.</text>
</comment>
<evidence type="ECO:0000256" key="2">
    <source>
        <dbReference type="SAM" id="SignalP"/>
    </source>
</evidence>
<dbReference type="Pfam" id="PF07366">
    <property type="entry name" value="SnoaL"/>
    <property type="match status" value="1"/>
</dbReference>
<organism evidence="3 4">
    <name type="scientific">Maribacter vaceletii</name>
    <dbReference type="NCBI Taxonomy" id="1206816"/>
    <lineage>
        <taxon>Bacteria</taxon>
        <taxon>Pseudomonadati</taxon>
        <taxon>Bacteroidota</taxon>
        <taxon>Flavobacteriia</taxon>
        <taxon>Flavobacteriales</taxon>
        <taxon>Flavobacteriaceae</taxon>
        <taxon>Maribacter</taxon>
    </lineage>
</organism>
<dbReference type="AlphaFoldDB" id="A0A495E847"/>
<keyword evidence="2" id="KW-0732">Signal</keyword>
<keyword evidence="4" id="KW-1185">Reference proteome</keyword>
<feature type="coiled-coil region" evidence="1">
    <location>
        <begin position="19"/>
        <end position="53"/>
    </location>
</feature>
<evidence type="ECO:0000313" key="4">
    <source>
        <dbReference type="Proteomes" id="UP000269412"/>
    </source>
</evidence>
<dbReference type="OrthoDB" id="9812089at2"/>